<accession>A0ABR1DKN8</accession>
<name>A0ABR1DKN8_NECAM</name>
<dbReference type="EMBL" id="JAVFWL010000004">
    <property type="protein sequence ID" value="KAK6751018.1"/>
    <property type="molecule type" value="Genomic_DNA"/>
</dbReference>
<sequence>MSDDEIYLKHFSETIFSNSTKGQHIVQLPFKEDKEKVSSNVYLAYARLIQHRKMLQHKPKLLKEYHKLCHDQVAREITEEVHEKQLRCYHYLAHHSPRRTAQQQQFVVFITNGSARTKHNPTTNDLLIRELN</sequence>
<gene>
    <name evidence="1" type="primary">Necator_chrIV.g16080</name>
    <name evidence="1" type="ORF">RB195_002784</name>
</gene>
<comment type="caution">
    <text evidence="1">The sequence shown here is derived from an EMBL/GenBank/DDBJ whole genome shotgun (WGS) entry which is preliminary data.</text>
</comment>
<evidence type="ECO:0000313" key="1">
    <source>
        <dbReference type="EMBL" id="KAK6751018.1"/>
    </source>
</evidence>
<proteinExistence type="predicted"/>
<dbReference type="Proteomes" id="UP001303046">
    <property type="component" value="Unassembled WGS sequence"/>
</dbReference>
<protein>
    <submittedName>
        <fullName evidence="1">Uncharacterized protein</fullName>
    </submittedName>
</protein>
<organism evidence="1 2">
    <name type="scientific">Necator americanus</name>
    <name type="common">Human hookworm</name>
    <dbReference type="NCBI Taxonomy" id="51031"/>
    <lineage>
        <taxon>Eukaryota</taxon>
        <taxon>Metazoa</taxon>
        <taxon>Ecdysozoa</taxon>
        <taxon>Nematoda</taxon>
        <taxon>Chromadorea</taxon>
        <taxon>Rhabditida</taxon>
        <taxon>Rhabditina</taxon>
        <taxon>Rhabditomorpha</taxon>
        <taxon>Strongyloidea</taxon>
        <taxon>Ancylostomatidae</taxon>
        <taxon>Bunostominae</taxon>
        <taxon>Necator</taxon>
    </lineage>
</organism>
<reference evidence="1 2" key="1">
    <citation type="submission" date="2023-08" db="EMBL/GenBank/DDBJ databases">
        <title>A Necator americanus chromosomal reference genome.</title>
        <authorList>
            <person name="Ilik V."/>
            <person name="Petrzelkova K.J."/>
            <person name="Pardy F."/>
            <person name="Fuh T."/>
            <person name="Niatou-Singa F.S."/>
            <person name="Gouil Q."/>
            <person name="Baker L."/>
            <person name="Ritchie M.E."/>
            <person name="Jex A.R."/>
            <person name="Gazzola D."/>
            <person name="Li H."/>
            <person name="Toshio Fujiwara R."/>
            <person name="Zhan B."/>
            <person name="Aroian R.V."/>
            <person name="Pafco B."/>
            <person name="Schwarz E.M."/>
        </authorList>
    </citation>
    <scope>NUCLEOTIDE SEQUENCE [LARGE SCALE GENOMIC DNA]</scope>
    <source>
        <strain evidence="1 2">Aroian</strain>
        <tissue evidence="1">Whole animal</tissue>
    </source>
</reference>
<keyword evidence="2" id="KW-1185">Reference proteome</keyword>
<evidence type="ECO:0000313" key="2">
    <source>
        <dbReference type="Proteomes" id="UP001303046"/>
    </source>
</evidence>